<evidence type="ECO:0000256" key="1">
    <source>
        <dbReference type="ARBA" id="ARBA00022737"/>
    </source>
</evidence>
<protein>
    <recommendedName>
        <fullName evidence="5">SMP-30/Gluconolactonase/LRE-like region domain-containing protein</fullName>
    </recommendedName>
</protein>
<name>A0A3S4RNV6_9SPHI</name>
<dbReference type="OrthoDB" id="791543at2"/>
<organism evidence="3 4">
    <name type="scientific">Pedobacter chitinilyticus</name>
    <dbReference type="NCBI Taxonomy" id="2233776"/>
    <lineage>
        <taxon>Bacteria</taxon>
        <taxon>Pseudomonadati</taxon>
        <taxon>Bacteroidota</taxon>
        <taxon>Sphingobacteriia</taxon>
        <taxon>Sphingobacteriales</taxon>
        <taxon>Sphingobacteriaceae</taxon>
        <taxon>Pedobacter</taxon>
    </lineage>
</organism>
<evidence type="ECO:0000256" key="2">
    <source>
        <dbReference type="PROSITE-ProRule" id="PRU00504"/>
    </source>
</evidence>
<dbReference type="AlphaFoldDB" id="A0A3S4RNV6"/>
<evidence type="ECO:0000313" key="4">
    <source>
        <dbReference type="Proteomes" id="UP000284120"/>
    </source>
</evidence>
<dbReference type="Pfam" id="PF01436">
    <property type="entry name" value="NHL"/>
    <property type="match status" value="1"/>
</dbReference>
<dbReference type="RefSeq" id="WP_113648812.1">
    <property type="nucleotide sequence ID" value="NZ_QMHN01000006.1"/>
</dbReference>
<evidence type="ECO:0008006" key="5">
    <source>
        <dbReference type="Google" id="ProtNLM"/>
    </source>
</evidence>
<evidence type="ECO:0000313" key="3">
    <source>
        <dbReference type="EMBL" id="RWU05066.1"/>
    </source>
</evidence>
<dbReference type="PANTHER" id="PTHR46388">
    <property type="entry name" value="NHL REPEAT-CONTAINING PROTEIN 2"/>
    <property type="match status" value="1"/>
</dbReference>
<keyword evidence="4" id="KW-1185">Reference proteome</keyword>
<keyword evidence="1" id="KW-0677">Repeat</keyword>
<dbReference type="Gene3D" id="2.40.10.500">
    <property type="match status" value="1"/>
</dbReference>
<gene>
    <name evidence="3" type="ORF">DPV69_18055</name>
</gene>
<accession>A0A3S4RNV6</accession>
<comment type="caution">
    <text evidence="3">The sequence shown here is derived from an EMBL/GenBank/DDBJ whole genome shotgun (WGS) entry which is preliminary data.</text>
</comment>
<dbReference type="EMBL" id="SAYW01000006">
    <property type="protein sequence ID" value="RWU05066.1"/>
    <property type="molecule type" value="Genomic_DNA"/>
</dbReference>
<dbReference type="PROSITE" id="PS51125">
    <property type="entry name" value="NHL"/>
    <property type="match status" value="1"/>
</dbReference>
<proteinExistence type="predicted"/>
<sequence>MKASNIKLFKYVIPVLTIVTIFACSKLENDALNTDENLPSTSLNIKVINTKNNLPEPGVKVFVGRKISAQEQYQIVDTIRTNASGEFKYDARYPNQYRIFLDTTFYTADTVNLAIGTATPNSIVLRTNPKFGMSPVEINVIDSAALQPISNFNITVSYRAGGKNDFTLVGTEKTDASGKILMSLPWPSTVKAKVADADVYKADSAFVQHKDDIGTAVTLKISTLVGLDVNVFDYLDNQYVQGADVKFSIKKQGESAFTLLDTKTVSAAGKASIFVAFPSEVKVEITGLKFFKDTVFNVNVPKYATHTLSAPLYLKPPAYNEPVMTNLRVTTLALNNGITLADPQDVTTDRKGNIYITDGNTHRIIKVDANGNTTVLAGSGTAGKTDGPGATATFAFPYGIKVANNGSIYVANDNGSASTAFHAIRRLDIAPNGAATVTTIAGSGTSGAADGIGTSATFNRPAGLAIDKANRYLYTAEWGGARIRRIDLTNNQVSLIATTGSNPWGVALDENNQNLYVTAWNGNAISKINLANNSVTAIRTGATTNFKSPRGIYVSSQGKIVVSNFDNPGAGQGHYLSMVNALNETGTSTFSLVAGATANGDVLGAASSARFNGPIGIWYDRYTGNWYVADVGNKKIKVIRSSDI</sequence>
<dbReference type="InterPro" id="IPR011042">
    <property type="entry name" value="6-blade_b-propeller_TolB-like"/>
</dbReference>
<dbReference type="SUPFAM" id="SSF101898">
    <property type="entry name" value="NHL repeat"/>
    <property type="match status" value="1"/>
</dbReference>
<reference evidence="3 4" key="1">
    <citation type="submission" date="2018-06" db="EMBL/GenBank/DDBJ databases">
        <title>Pedobacter endophyticus sp. nov., an endophytic bacterium isolated from a leaf of Triticum aestivum.</title>
        <authorList>
            <person name="Zhang L."/>
        </authorList>
    </citation>
    <scope>NUCLEOTIDE SEQUENCE [LARGE SCALE GENOMIC DNA]</scope>
    <source>
        <strain evidence="3 4">CM134L-2</strain>
    </source>
</reference>
<dbReference type="PANTHER" id="PTHR46388:SF2">
    <property type="entry name" value="NHL REPEAT-CONTAINING PROTEIN 2"/>
    <property type="match status" value="1"/>
</dbReference>
<feature type="repeat" description="NHL" evidence="2">
    <location>
        <begin position="340"/>
        <end position="370"/>
    </location>
</feature>
<dbReference type="InterPro" id="IPR001258">
    <property type="entry name" value="NHL_repeat"/>
</dbReference>
<dbReference type="Proteomes" id="UP000284120">
    <property type="component" value="Unassembled WGS sequence"/>
</dbReference>
<dbReference type="PROSITE" id="PS51257">
    <property type="entry name" value="PROKAR_LIPOPROTEIN"/>
    <property type="match status" value="1"/>
</dbReference>
<dbReference type="Gene3D" id="2.120.10.30">
    <property type="entry name" value="TolB, C-terminal domain"/>
    <property type="match status" value="3"/>
</dbReference>